<organism evidence="8 9">
    <name type="scientific">Pseudocohnilembus persalinus</name>
    <name type="common">Ciliate</name>
    <dbReference type="NCBI Taxonomy" id="266149"/>
    <lineage>
        <taxon>Eukaryota</taxon>
        <taxon>Sar</taxon>
        <taxon>Alveolata</taxon>
        <taxon>Ciliophora</taxon>
        <taxon>Intramacronucleata</taxon>
        <taxon>Oligohymenophorea</taxon>
        <taxon>Scuticociliatia</taxon>
        <taxon>Philasterida</taxon>
        <taxon>Pseudocohnilembidae</taxon>
        <taxon>Pseudocohnilembus</taxon>
    </lineage>
</organism>
<gene>
    <name evidence="8" type="ORF">PPERSA_06331</name>
</gene>
<dbReference type="InterPro" id="IPR027640">
    <property type="entry name" value="Kinesin-like_fam"/>
</dbReference>
<evidence type="ECO:0000256" key="5">
    <source>
        <dbReference type="SAM" id="Coils"/>
    </source>
</evidence>
<dbReference type="GO" id="GO:0016787">
    <property type="term" value="F:hydrolase activity"/>
    <property type="evidence" value="ECO:0007669"/>
    <property type="project" value="UniProtKB-KW"/>
</dbReference>
<feature type="compositionally biased region" description="Low complexity" evidence="6">
    <location>
        <begin position="51"/>
        <end position="69"/>
    </location>
</feature>
<dbReference type="OrthoDB" id="3176171at2759"/>
<accession>A0A0V0QJ66</accession>
<dbReference type="EMBL" id="LDAU01000157">
    <property type="protein sequence ID" value="KRX02136.1"/>
    <property type="molecule type" value="Genomic_DNA"/>
</dbReference>
<dbReference type="InterPro" id="IPR027417">
    <property type="entry name" value="P-loop_NTPase"/>
</dbReference>
<dbReference type="Pfam" id="PF00225">
    <property type="entry name" value="Kinesin"/>
    <property type="match status" value="2"/>
</dbReference>
<dbReference type="SUPFAM" id="SSF52540">
    <property type="entry name" value="P-loop containing nucleoside triphosphate hydrolases"/>
    <property type="match status" value="1"/>
</dbReference>
<dbReference type="InParanoid" id="A0A0V0QJ66"/>
<sequence>MYKENQNPNILKTANIFNIRSNNFNKTRPLAVSNTSNLANLNQSQINSLNASKINNNNDKNNTNTSVSTKMEEDDKMDIETEIEHYEQANQFYANNIKNQQELLRQLEESGMELELETQQIYQIIQQFNPKLEQIENQIDQKGCFTNDEKTMVEQKKKLNNQLQELMGNIRVYCRIRGYINEEEKEEENNQEPIFRVSNNESQLNLSVPSDQIKKQTQTQVFQELKQLIQSAIDGYNVCIFAYGQTGSGKTYTMNGDIQDEDKVGITLRAIRHIFDQIEELKQYNWNYKIYVSFTEIYNESVRCLITNEKDKIQENQVETIDQIMKLINISNHNRVVKETSMNEHSSRSHTIFQLKLVGEYQCENQKSNANTNLNSNNQSFSQSQQGSIMEDKKQKINQKQNKFPQNRTYLNNKTNLLQSQLIQQQQNNQNLINNNNSNNNKCTVMGTLNLIDLAGSERLNMSNATGETAKETQAINKSLSALADVIQALARKDSHIPYRNSKLTYHLQNYLGGNSKTLMLVNISPRPQDFHQTLCSLRFAEKVKQCQGGNLKGGVQKQKRGNQLTPSKNSRYNFK</sequence>
<dbReference type="GO" id="GO:0005524">
    <property type="term" value="F:ATP binding"/>
    <property type="evidence" value="ECO:0007669"/>
    <property type="project" value="UniProtKB-UniRule"/>
</dbReference>
<dbReference type="GO" id="GO:0008017">
    <property type="term" value="F:microtubule binding"/>
    <property type="evidence" value="ECO:0007669"/>
    <property type="project" value="InterPro"/>
</dbReference>
<feature type="region of interest" description="Disordered" evidence="6">
    <location>
        <begin position="551"/>
        <end position="576"/>
    </location>
</feature>
<feature type="coiled-coil region" evidence="5">
    <location>
        <begin position="76"/>
        <end position="117"/>
    </location>
</feature>
<comment type="similarity">
    <text evidence="3 4">Belongs to the TRAFAC class myosin-kinesin ATPase superfamily. Kinesin family.</text>
</comment>
<proteinExistence type="inferred from homology"/>
<evidence type="ECO:0000256" key="2">
    <source>
        <dbReference type="ARBA" id="ARBA00022840"/>
    </source>
</evidence>
<evidence type="ECO:0000259" key="7">
    <source>
        <dbReference type="PROSITE" id="PS50067"/>
    </source>
</evidence>
<feature type="domain" description="Kinesin motor" evidence="7">
    <location>
        <begin position="169"/>
        <end position="547"/>
    </location>
</feature>
<evidence type="ECO:0000313" key="8">
    <source>
        <dbReference type="EMBL" id="KRX02136.1"/>
    </source>
</evidence>
<dbReference type="PRINTS" id="PR00380">
    <property type="entry name" value="KINESINHEAVY"/>
</dbReference>
<comment type="caution">
    <text evidence="8">The sequence shown here is derived from an EMBL/GenBank/DDBJ whole genome shotgun (WGS) entry which is preliminary data.</text>
</comment>
<protein>
    <recommendedName>
        <fullName evidence="4">Kinesin-like protein</fullName>
    </recommendedName>
</protein>
<keyword evidence="5" id="KW-0175">Coiled coil</keyword>
<evidence type="ECO:0000256" key="1">
    <source>
        <dbReference type="ARBA" id="ARBA00022741"/>
    </source>
</evidence>
<feature type="compositionally biased region" description="Polar residues" evidence="6">
    <location>
        <begin position="562"/>
        <end position="576"/>
    </location>
</feature>
<dbReference type="InterPro" id="IPR019821">
    <property type="entry name" value="Kinesin_motor_CS"/>
</dbReference>
<dbReference type="Gene3D" id="3.40.850.10">
    <property type="entry name" value="Kinesin motor domain"/>
    <property type="match status" value="1"/>
</dbReference>
<feature type="region of interest" description="Disordered" evidence="6">
    <location>
        <begin position="368"/>
        <end position="387"/>
    </location>
</feature>
<evidence type="ECO:0000313" key="9">
    <source>
        <dbReference type="Proteomes" id="UP000054937"/>
    </source>
</evidence>
<dbReference type="PANTHER" id="PTHR47972">
    <property type="entry name" value="KINESIN-LIKE PROTEIN KLP-3"/>
    <property type="match status" value="1"/>
</dbReference>
<dbReference type="SMART" id="SM00129">
    <property type="entry name" value="KISc"/>
    <property type="match status" value="1"/>
</dbReference>
<keyword evidence="3 4" id="KW-0505">Motor protein</keyword>
<reference evidence="8 9" key="1">
    <citation type="journal article" date="2015" name="Sci. Rep.">
        <title>Genome of the facultative scuticociliatosis pathogen Pseudocohnilembus persalinus provides insight into its virulence through horizontal gene transfer.</title>
        <authorList>
            <person name="Xiong J."/>
            <person name="Wang G."/>
            <person name="Cheng J."/>
            <person name="Tian M."/>
            <person name="Pan X."/>
            <person name="Warren A."/>
            <person name="Jiang C."/>
            <person name="Yuan D."/>
            <person name="Miao W."/>
        </authorList>
    </citation>
    <scope>NUCLEOTIDE SEQUENCE [LARGE SCALE GENOMIC DNA]</scope>
    <source>
        <strain evidence="8">36N120E</strain>
    </source>
</reference>
<name>A0A0V0QJ66_PSEPJ</name>
<dbReference type="PROSITE" id="PS50067">
    <property type="entry name" value="KINESIN_MOTOR_2"/>
    <property type="match status" value="1"/>
</dbReference>
<dbReference type="InterPro" id="IPR036961">
    <property type="entry name" value="Kinesin_motor_dom_sf"/>
</dbReference>
<dbReference type="GO" id="GO:0003777">
    <property type="term" value="F:microtubule motor activity"/>
    <property type="evidence" value="ECO:0007669"/>
    <property type="project" value="InterPro"/>
</dbReference>
<keyword evidence="4" id="KW-0493">Microtubule</keyword>
<dbReference type="GO" id="GO:0007018">
    <property type="term" value="P:microtubule-based movement"/>
    <property type="evidence" value="ECO:0007669"/>
    <property type="project" value="InterPro"/>
</dbReference>
<dbReference type="PROSITE" id="PS00411">
    <property type="entry name" value="KINESIN_MOTOR_1"/>
    <property type="match status" value="1"/>
</dbReference>
<evidence type="ECO:0000256" key="6">
    <source>
        <dbReference type="SAM" id="MobiDB-lite"/>
    </source>
</evidence>
<evidence type="ECO:0000256" key="4">
    <source>
        <dbReference type="RuleBase" id="RU000394"/>
    </source>
</evidence>
<dbReference type="AlphaFoldDB" id="A0A0V0QJ66"/>
<dbReference type="GO" id="GO:0005874">
    <property type="term" value="C:microtubule"/>
    <property type="evidence" value="ECO:0007669"/>
    <property type="project" value="UniProtKB-KW"/>
</dbReference>
<evidence type="ECO:0000256" key="3">
    <source>
        <dbReference type="PROSITE-ProRule" id="PRU00283"/>
    </source>
</evidence>
<dbReference type="OMA" id="TANIFNI"/>
<keyword evidence="1 3" id="KW-0547">Nucleotide-binding</keyword>
<feature type="region of interest" description="Disordered" evidence="6">
    <location>
        <begin position="51"/>
        <end position="73"/>
    </location>
</feature>
<dbReference type="Proteomes" id="UP000054937">
    <property type="component" value="Unassembled WGS sequence"/>
</dbReference>
<dbReference type="InterPro" id="IPR001752">
    <property type="entry name" value="Kinesin_motor_dom"/>
</dbReference>
<keyword evidence="2 3" id="KW-0067">ATP-binding</keyword>
<keyword evidence="9" id="KW-1185">Reference proteome</keyword>
<feature type="binding site" evidence="3">
    <location>
        <begin position="244"/>
        <end position="251"/>
    </location>
    <ligand>
        <name>ATP</name>
        <dbReference type="ChEBI" id="CHEBI:30616"/>
    </ligand>
</feature>
<keyword evidence="8" id="KW-0378">Hydrolase</keyword>